<gene>
    <name evidence="8" type="ORF">KPS_002092</name>
</gene>
<dbReference type="SUPFAM" id="SSF102114">
    <property type="entry name" value="Radical SAM enzymes"/>
    <property type="match status" value="1"/>
</dbReference>
<dbReference type="InterPro" id="IPR013785">
    <property type="entry name" value="Aldolase_TIM"/>
</dbReference>
<dbReference type="InterPro" id="IPR007197">
    <property type="entry name" value="rSAM"/>
</dbReference>
<evidence type="ECO:0000259" key="6">
    <source>
        <dbReference type="Pfam" id="PF04055"/>
    </source>
</evidence>
<dbReference type="EMBL" id="CP133659">
    <property type="protein sequence ID" value="WMW64108.1"/>
    <property type="molecule type" value="Genomic_DNA"/>
</dbReference>
<organism evidence="8 9">
    <name type="scientific">Nitratidesulfovibrio liaohensis</name>
    <dbReference type="NCBI Taxonomy" id="2604158"/>
    <lineage>
        <taxon>Bacteria</taxon>
        <taxon>Pseudomonadati</taxon>
        <taxon>Thermodesulfobacteriota</taxon>
        <taxon>Desulfovibrionia</taxon>
        <taxon>Desulfovibrionales</taxon>
        <taxon>Desulfovibrionaceae</taxon>
        <taxon>Nitratidesulfovibrio</taxon>
    </lineage>
</organism>
<keyword evidence="9" id="KW-1185">Reference proteome</keyword>
<dbReference type="Pfam" id="PF04055">
    <property type="entry name" value="Radical_SAM"/>
    <property type="match status" value="1"/>
</dbReference>
<feature type="domain" description="4Fe4S-binding SPASM" evidence="7">
    <location>
        <begin position="223"/>
        <end position="288"/>
    </location>
</feature>
<keyword evidence="4" id="KW-0408">Iron</keyword>
<evidence type="ECO:0000256" key="2">
    <source>
        <dbReference type="ARBA" id="ARBA00022691"/>
    </source>
</evidence>
<evidence type="ECO:0000313" key="8">
    <source>
        <dbReference type="EMBL" id="WMW64108.1"/>
    </source>
</evidence>
<protein>
    <submittedName>
        <fullName evidence="8">Radical SAM protein</fullName>
    </submittedName>
</protein>
<evidence type="ECO:0000256" key="5">
    <source>
        <dbReference type="ARBA" id="ARBA00023014"/>
    </source>
</evidence>
<dbReference type="InterPro" id="IPR058240">
    <property type="entry name" value="rSAM_sf"/>
</dbReference>
<dbReference type="PANTHER" id="PTHR11228">
    <property type="entry name" value="RADICAL SAM DOMAIN PROTEIN"/>
    <property type="match status" value="1"/>
</dbReference>
<proteinExistence type="predicted"/>
<reference evidence="8" key="1">
    <citation type="submission" date="2023-09" db="EMBL/GenBank/DDBJ databases">
        <authorList>
            <consortium name="CW5 consortium"/>
            <person name="Lu C.-W."/>
        </authorList>
    </citation>
    <scope>NUCLEOTIDE SEQUENCE</scope>
    <source>
        <strain evidence="8">KPS</strain>
    </source>
</reference>
<evidence type="ECO:0000256" key="4">
    <source>
        <dbReference type="ARBA" id="ARBA00023004"/>
    </source>
</evidence>
<sequence>MSIRERIKTIVKATVFEAQPPFPHVLMLEPSSACNQSCLFCGNDKRPHRHRNLPMDRAASILTQAYALGTREVGFYLRGEPFLNPRLADMVALAKQLGYEYVYLSTNGSVGSWKSYVAVIDAGIDSFKFSINAGKPDDYAATHGLDVFSHVIDRLRRVIAYREESGAAFKIYVSSTYTAATKEGILALRDEFAPRIDEFYVHGTCRVPGEEGVEVERFFRAPCPMVFNRLHVTAEGYLNLCCFDFKNALAAVDLNVTPLAEAWNSPLCATMRKRHMDASLENTLCGNCVNGTDAPYAPLVSELADKDVRP</sequence>
<dbReference type="InterPro" id="IPR050377">
    <property type="entry name" value="Radical_SAM_PqqE_MftC-like"/>
</dbReference>
<evidence type="ECO:0000256" key="3">
    <source>
        <dbReference type="ARBA" id="ARBA00022723"/>
    </source>
</evidence>
<dbReference type="RefSeq" id="WP_309540219.1">
    <property type="nucleotide sequence ID" value="NZ_CP133659.1"/>
</dbReference>
<feature type="domain" description="Radical SAM core" evidence="6">
    <location>
        <begin position="29"/>
        <end position="156"/>
    </location>
</feature>
<dbReference type="CDD" id="cd01335">
    <property type="entry name" value="Radical_SAM"/>
    <property type="match status" value="1"/>
</dbReference>
<dbReference type="SFLD" id="SFLDS00029">
    <property type="entry name" value="Radical_SAM"/>
    <property type="match status" value="1"/>
</dbReference>
<dbReference type="Proteomes" id="UP001180616">
    <property type="component" value="Chromosome"/>
</dbReference>
<accession>A0ABY9QZW8</accession>
<comment type="cofactor">
    <cofactor evidence="1">
        <name>[4Fe-4S] cluster</name>
        <dbReference type="ChEBI" id="CHEBI:49883"/>
    </cofactor>
</comment>
<keyword evidence="3" id="KW-0479">Metal-binding</keyword>
<evidence type="ECO:0000259" key="7">
    <source>
        <dbReference type="Pfam" id="PF13186"/>
    </source>
</evidence>
<keyword evidence="2" id="KW-0949">S-adenosyl-L-methionine</keyword>
<evidence type="ECO:0000313" key="9">
    <source>
        <dbReference type="Proteomes" id="UP001180616"/>
    </source>
</evidence>
<dbReference type="InterPro" id="IPR023885">
    <property type="entry name" value="4Fe4S-binding_SPASM_dom"/>
</dbReference>
<dbReference type="PANTHER" id="PTHR11228:SF7">
    <property type="entry name" value="PQQA PEPTIDE CYCLASE"/>
    <property type="match status" value="1"/>
</dbReference>
<name>A0ABY9QZW8_9BACT</name>
<dbReference type="CDD" id="cd21109">
    <property type="entry name" value="SPASM"/>
    <property type="match status" value="1"/>
</dbReference>
<dbReference type="Pfam" id="PF13186">
    <property type="entry name" value="SPASM"/>
    <property type="match status" value="1"/>
</dbReference>
<dbReference type="Gene3D" id="3.20.20.70">
    <property type="entry name" value="Aldolase class I"/>
    <property type="match status" value="1"/>
</dbReference>
<keyword evidence="5" id="KW-0411">Iron-sulfur</keyword>
<dbReference type="SFLD" id="SFLDG01067">
    <property type="entry name" value="SPASM/twitch_domain_containing"/>
    <property type="match status" value="1"/>
</dbReference>
<evidence type="ECO:0000256" key="1">
    <source>
        <dbReference type="ARBA" id="ARBA00001966"/>
    </source>
</evidence>